<reference evidence="2" key="1">
    <citation type="journal article" date="2013" name="PLoS ONE">
        <title>Direct detection of alternative open reading frames translation products in human significantly expands the proteome.</title>
        <authorList>
            <person name="Vanderperre B."/>
            <person name="Lucier J.-F."/>
            <person name="Motard J."/>
            <person name="Tremblay G."/>
            <person name="Vanderperre S."/>
            <person name="Wisztorski M."/>
            <person name="Salzet M."/>
            <person name="Boisvert F.-M."/>
            <person name="Roucou X."/>
        </authorList>
    </citation>
    <scope>NUCLEOTIDE SEQUENCE</scope>
</reference>
<dbReference type="AlphaFoldDB" id="L8E7E2"/>
<proteinExistence type="predicted"/>
<gene>
    <name evidence="2" type="primary">NBPF9</name>
</gene>
<feature type="region of interest" description="Disordered" evidence="1">
    <location>
        <begin position="1"/>
        <end position="24"/>
    </location>
</feature>
<dbReference type="EMBL" id="HF583552">
    <property type="protein sequence ID" value="CCQ43049.1"/>
    <property type="molecule type" value="Genomic_DNA"/>
</dbReference>
<dbReference type="OrthoDB" id="9470178at2759"/>
<name>L8E7E2_HUMAN</name>
<protein>
    <submittedName>
        <fullName evidence="2">Alternative protein NBPF9</fullName>
    </submittedName>
</protein>
<sequence>MSISRPSSLRMSRTSPRGRTSKNSWLRGVDWHSTLSKSSAQKMTTMTMKMFKLRWLRKCRNRLPPGRCRRLKKRKSLRTHWRNVPSLIQIAMALMTPTSHIGKPKSHLRKTKSTQLSLAHPLMLNGKMLYTLFQKMKVMMRKRKKKGQCLPGICRSLKRRKSPRSPGMKVIRLPQFLLKCWPRTSLTAAHFTH</sequence>
<evidence type="ECO:0000313" key="2">
    <source>
        <dbReference type="EMBL" id="CCQ43049.1"/>
    </source>
</evidence>
<dbReference type="ChiTaRS" id="NBPF9">
    <property type="organism name" value="human"/>
</dbReference>
<accession>L8E7E2</accession>
<evidence type="ECO:0000256" key="1">
    <source>
        <dbReference type="SAM" id="MobiDB-lite"/>
    </source>
</evidence>
<organism evidence="2">
    <name type="scientific">Homo sapiens</name>
    <name type="common">Human</name>
    <dbReference type="NCBI Taxonomy" id="9606"/>
    <lineage>
        <taxon>Eukaryota</taxon>
        <taxon>Metazoa</taxon>
        <taxon>Chordata</taxon>
        <taxon>Craniata</taxon>
        <taxon>Vertebrata</taxon>
        <taxon>Euteleostomi</taxon>
        <taxon>Mammalia</taxon>
        <taxon>Eutheria</taxon>
        <taxon>Euarchontoglires</taxon>
        <taxon>Primates</taxon>
        <taxon>Haplorrhini</taxon>
        <taxon>Catarrhini</taxon>
        <taxon>Hominidae</taxon>
        <taxon>Homo</taxon>
    </lineage>
</organism>